<evidence type="ECO:0000313" key="7">
    <source>
        <dbReference type="Proteomes" id="UP000182737"/>
    </source>
</evidence>
<dbReference type="GO" id="GO:0003677">
    <property type="term" value="F:DNA binding"/>
    <property type="evidence" value="ECO:0007669"/>
    <property type="project" value="InterPro"/>
</dbReference>
<evidence type="ECO:0000256" key="1">
    <source>
        <dbReference type="ARBA" id="ARBA00006594"/>
    </source>
</evidence>
<proteinExistence type="inferred from homology"/>
<dbReference type="AlphaFoldDB" id="A0A1I3KQA1"/>
<accession>A0A1I3KQA1</accession>
<gene>
    <name evidence="6" type="ORF">SAMN04487775_105101</name>
</gene>
<protein>
    <recommendedName>
        <fullName evidence="4">Methyltransferase</fullName>
        <ecNumber evidence="4">2.1.1.-</ecNumber>
    </recommendedName>
</protein>
<keyword evidence="2 6" id="KW-0489">Methyltransferase</keyword>
<dbReference type="PRINTS" id="PR00508">
    <property type="entry name" value="S21N4MTFRASE"/>
</dbReference>
<sequence>MEEKKRAGRNRTITLTDTEKQTLKNRLITITEANTVVEPAVPEPGRRSETTTVLDKTINADLLTALPYLPNEFADLIIIDPPYNLRKNFNGKVFTARDEESYEEYLMSWFPQVCRKLKPTGSLYMCGDWKCTAALQRAMESELTVLNRITWQREKGRGAKANWKNGMEDIWFGVKDPDNYYFDVEAVKQKRRVIAPYREDGKPKDWEESEEGNFRLTCPSNFWDDISVPFWSMPENTDHPTQKPEKLYAKLILASSRPGDVIFDPFLGSGTASVVAKKLGRHWCGIELNEEYCMLAEKRLELAETDKDIQGYSDGVFWERNSAALYKK</sequence>
<dbReference type="EC" id="2.1.1.-" evidence="4"/>
<dbReference type="InterPro" id="IPR002941">
    <property type="entry name" value="DNA_methylase_N4/N6"/>
</dbReference>
<evidence type="ECO:0000313" key="6">
    <source>
        <dbReference type="EMBL" id="SFI74679.1"/>
    </source>
</evidence>
<evidence type="ECO:0000256" key="4">
    <source>
        <dbReference type="RuleBase" id="RU362026"/>
    </source>
</evidence>
<dbReference type="InterPro" id="IPR029063">
    <property type="entry name" value="SAM-dependent_MTases_sf"/>
</dbReference>
<dbReference type="GO" id="GO:0032259">
    <property type="term" value="P:methylation"/>
    <property type="evidence" value="ECO:0007669"/>
    <property type="project" value="UniProtKB-KW"/>
</dbReference>
<keyword evidence="7" id="KW-1185">Reference proteome</keyword>
<evidence type="ECO:0000256" key="3">
    <source>
        <dbReference type="ARBA" id="ARBA00022679"/>
    </source>
</evidence>
<keyword evidence="3 6" id="KW-0808">Transferase</keyword>
<dbReference type="EMBL" id="FORI01000005">
    <property type="protein sequence ID" value="SFI74679.1"/>
    <property type="molecule type" value="Genomic_DNA"/>
</dbReference>
<dbReference type="InterPro" id="IPR001091">
    <property type="entry name" value="RM_Methyltransferase"/>
</dbReference>
<dbReference type="GO" id="GO:0008170">
    <property type="term" value="F:N-methyltransferase activity"/>
    <property type="evidence" value="ECO:0007669"/>
    <property type="project" value="InterPro"/>
</dbReference>
<dbReference type="SUPFAM" id="SSF53335">
    <property type="entry name" value="S-adenosyl-L-methionine-dependent methyltransferases"/>
    <property type="match status" value="1"/>
</dbReference>
<dbReference type="Gene3D" id="3.40.50.150">
    <property type="entry name" value="Vaccinia Virus protein VP39"/>
    <property type="match status" value="1"/>
</dbReference>
<dbReference type="OrthoDB" id="9773571at2"/>
<dbReference type="InterPro" id="IPR002052">
    <property type="entry name" value="DNA_methylase_N6_adenine_CS"/>
</dbReference>
<dbReference type="Pfam" id="PF01555">
    <property type="entry name" value="N6_N4_Mtase"/>
    <property type="match status" value="1"/>
</dbReference>
<organism evidence="6 7">
    <name type="scientific">Treponema bryantii</name>
    <dbReference type="NCBI Taxonomy" id="163"/>
    <lineage>
        <taxon>Bacteria</taxon>
        <taxon>Pseudomonadati</taxon>
        <taxon>Spirochaetota</taxon>
        <taxon>Spirochaetia</taxon>
        <taxon>Spirochaetales</taxon>
        <taxon>Treponemataceae</taxon>
        <taxon>Treponema</taxon>
    </lineage>
</organism>
<reference evidence="7" key="1">
    <citation type="submission" date="2016-10" db="EMBL/GenBank/DDBJ databases">
        <authorList>
            <person name="Varghese N."/>
            <person name="Submissions S."/>
        </authorList>
    </citation>
    <scope>NUCLEOTIDE SEQUENCE [LARGE SCALE GENOMIC DNA]</scope>
    <source>
        <strain evidence="7">XBD1002</strain>
    </source>
</reference>
<dbReference type="GO" id="GO:0005737">
    <property type="term" value="C:cytoplasm"/>
    <property type="evidence" value="ECO:0007669"/>
    <property type="project" value="TreeGrafter"/>
</dbReference>
<feature type="domain" description="DNA methylase N-4/N-6" evidence="5">
    <location>
        <begin position="75"/>
        <end position="298"/>
    </location>
</feature>
<evidence type="ECO:0000256" key="2">
    <source>
        <dbReference type="ARBA" id="ARBA00022603"/>
    </source>
</evidence>
<dbReference type="Proteomes" id="UP000182737">
    <property type="component" value="Unassembled WGS sequence"/>
</dbReference>
<evidence type="ECO:0000259" key="5">
    <source>
        <dbReference type="Pfam" id="PF01555"/>
    </source>
</evidence>
<comment type="similarity">
    <text evidence="1 4">Belongs to the N(4)/N(6)-methyltransferase family.</text>
</comment>
<name>A0A1I3KQA1_9SPIR</name>
<dbReference type="PROSITE" id="PS00092">
    <property type="entry name" value="N6_MTASE"/>
    <property type="match status" value="1"/>
</dbReference>
<dbReference type="PANTHER" id="PTHR13370:SF3">
    <property type="entry name" value="TRNA (GUANINE(10)-N2)-METHYLTRANSFERASE HOMOLOG"/>
    <property type="match status" value="1"/>
</dbReference>
<dbReference type="PANTHER" id="PTHR13370">
    <property type="entry name" value="RNA METHYLASE-RELATED"/>
    <property type="match status" value="1"/>
</dbReference>
<dbReference type="RefSeq" id="WP_074931425.1">
    <property type="nucleotide sequence ID" value="NZ_FORI01000005.1"/>
</dbReference>